<dbReference type="EMBL" id="BJCD01000072">
    <property type="protein sequence ID" value="GDZ96003.1"/>
    <property type="molecule type" value="Genomic_DNA"/>
</dbReference>
<reference evidence="2" key="1">
    <citation type="submission" date="2019-02" db="EMBL/GenBank/DDBJ databases">
        <title>Draft genome sequence of Planktothrix agardhii NIES-905.</title>
        <authorList>
            <person name="Yamaguchi H."/>
            <person name="Suzuki S."/>
            <person name="Kawachi M."/>
        </authorList>
    </citation>
    <scope>NUCLEOTIDE SEQUENCE [LARGE SCALE GENOMIC DNA]</scope>
    <source>
        <strain evidence="2">CCAP 1459/11A</strain>
    </source>
</reference>
<dbReference type="AlphaFoldDB" id="A0A4P5ZKU2"/>
<accession>A0A4P5ZKU2</accession>
<dbReference type="RefSeq" id="WP_141296088.1">
    <property type="nucleotide sequence ID" value="NZ_BJCD01000072.1"/>
</dbReference>
<sequence length="57" mass="6542">MKFLVDTCGWLEWLTDGVLADEFAPYLNDPDNLIIENLGLKPRPFDRLTGSRLRTGF</sequence>
<organism evidence="1 2">
    <name type="scientific">Planktothrix agardhii CCAP 1459/11A</name>
    <dbReference type="NCBI Taxonomy" id="282420"/>
    <lineage>
        <taxon>Bacteria</taxon>
        <taxon>Bacillati</taxon>
        <taxon>Cyanobacteriota</taxon>
        <taxon>Cyanophyceae</taxon>
        <taxon>Oscillatoriophycideae</taxon>
        <taxon>Oscillatoriales</taxon>
        <taxon>Microcoleaceae</taxon>
        <taxon>Planktothrix</taxon>
    </lineage>
</organism>
<comment type="caution">
    <text evidence="1">The sequence shown here is derived from an EMBL/GenBank/DDBJ whole genome shotgun (WGS) entry which is preliminary data.</text>
</comment>
<evidence type="ECO:0000313" key="1">
    <source>
        <dbReference type="EMBL" id="GDZ96003.1"/>
    </source>
</evidence>
<proteinExistence type="predicted"/>
<dbReference type="Proteomes" id="UP000299794">
    <property type="component" value="Unassembled WGS sequence"/>
</dbReference>
<name>A0A4P5ZKU2_PLAAG</name>
<gene>
    <name evidence="1" type="ORF">PA905_44340</name>
</gene>
<evidence type="ECO:0000313" key="2">
    <source>
        <dbReference type="Proteomes" id="UP000299794"/>
    </source>
</evidence>
<protein>
    <submittedName>
        <fullName evidence="1">Uncharacterized protein</fullName>
    </submittedName>
</protein>